<comment type="cofactor">
    <cofactor evidence="11">
        <name>Mg(2+)</name>
        <dbReference type="ChEBI" id="CHEBI:18420"/>
    </cofactor>
    <cofactor evidence="11">
        <name>Mn(2+)</name>
        <dbReference type="ChEBI" id="CHEBI:29035"/>
    </cofactor>
    <text evidence="11">Binds 1 divalent metal cation per subunit; can use either Mg(2+) or Mn(2+).</text>
</comment>
<dbReference type="SUPFAM" id="SSF52972">
    <property type="entry name" value="ITPase-like"/>
    <property type="match status" value="1"/>
</dbReference>
<dbReference type="FunFam" id="3.90.950.10:FF:000002">
    <property type="entry name" value="Inosine/xanthosine triphosphatase"/>
    <property type="match status" value="1"/>
</dbReference>
<comment type="catalytic activity">
    <reaction evidence="8 11">
        <text>ITP + H2O = IDP + phosphate + H(+)</text>
        <dbReference type="Rhea" id="RHEA:28330"/>
        <dbReference type="ChEBI" id="CHEBI:15377"/>
        <dbReference type="ChEBI" id="CHEBI:15378"/>
        <dbReference type="ChEBI" id="CHEBI:43474"/>
        <dbReference type="ChEBI" id="CHEBI:58280"/>
        <dbReference type="ChEBI" id="CHEBI:61402"/>
        <dbReference type="EC" id="3.6.1.73"/>
    </reaction>
</comment>
<dbReference type="InterPro" id="IPR050299">
    <property type="entry name" value="YjjX_NTPase"/>
</dbReference>
<protein>
    <recommendedName>
        <fullName evidence="11">Probable inosine/xanthosine triphosphatase</fullName>
        <shortName evidence="11">ITPase/XTPase</shortName>
        <ecNumber evidence="11">3.6.1.73</ecNumber>
    </recommendedName>
    <alternativeName>
        <fullName evidence="11">Non-canonical purine NTP phosphatase</fullName>
    </alternativeName>
    <alternativeName>
        <fullName evidence="11">Non-standard purine NTP phosphatase</fullName>
    </alternativeName>
    <alternativeName>
        <fullName evidence="11">Nucleoside-triphosphate phosphatase</fullName>
        <shortName evidence="11">NTPase</shortName>
    </alternativeName>
</protein>
<evidence type="ECO:0000256" key="12">
    <source>
        <dbReference type="SAM" id="MobiDB-lite"/>
    </source>
</evidence>
<evidence type="ECO:0000256" key="5">
    <source>
        <dbReference type="ARBA" id="ARBA00022842"/>
    </source>
</evidence>
<sequence>MMIKHIVVASHNPVKIEAVKRGFEKLFPDTEIKIEGVSVESGVPDQPMSDEETRNGAHNRAANAREKVPHADFWFGVEGGIERHNGGMQSFAWIAACADGQFGESRTTTFQLPPEVVKLVEEGLELGDADDQVFGKTNSKQENGAVGLLTRNAITRTLLYEQAVCLALIPFVRPELFPGE</sequence>
<keyword evidence="2 11" id="KW-0479">Metal-binding</keyword>
<evidence type="ECO:0000313" key="17">
    <source>
        <dbReference type="Proteomes" id="UP000396862"/>
    </source>
</evidence>
<proteinExistence type="inferred from homology"/>
<accession>A0A2P8CII3</accession>
<comment type="catalytic activity">
    <reaction evidence="9 11">
        <text>XTP + H2O = XDP + phosphate + H(+)</text>
        <dbReference type="Rhea" id="RHEA:28406"/>
        <dbReference type="ChEBI" id="CHEBI:15377"/>
        <dbReference type="ChEBI" id="CHEBI:15378"/>
        <dbReference type="ChEBI" id="CHEBI:43474"/>
        <dbReference type="ChEBI" id="CHEBI:59884"/>
        <dbReference type="ChEBI" id="CHEBI:61314"/>
        <dbReference type="EC" id="3.6.1.73"/>
    </reaction>
</comment>
<evidence type="ECO:0000256" key="9">
    <source>
        <dbReference type="ARBA" id="ARBA00048781"/>
    </source>
</evidence>
<evidence type="ECO:0000256" key="11">
    <source>
        <dbReference type="HAMAP-Rule" id="MF_00648"/>
    </source>
</evidence>
<feature type="binding site" evidence="11">
    <location>
        <position position="40"/>
    </location>
    <ligand>
        <name>Mg(2+)</name>
        <dbReference type="ChEBI" id="CHEBI:18420"/>
    </ligand>
</feature>
<evidence type="ECO:0000256" key="1">
    <source>
        <dbReference type="ARBA" id="ARBA00001936"/>
    </source>
</evidence>
<dbReference type="Proteomes" id="UP000396862">
    <property type="component" value="Unassembled WGS sequence"/>
</dbReference>
<keyword evidence="4 11" id="KW-0378">Hydrolase</keyword>
<dbReference type="Gene3D" id="3.90.950.10">
    <property type="match status" value="1"/>
</dbReference>
<keyword evidence="7 11" id="KW-0464">Manganese</keyword>
<comment type="similarity">
    <text evidence="10 11">Belongs to the YjjX NTPase family.</text>
</comment>
<evidence type="ECO:0000256" key="4">
    <source>
        <dbReference type="ARBA" id="ARBA00022801"/>
    </source>
</evidence>
<dbReference type="AlphaFoldDB" id="A0A2P8CII3"/>
<keyword evidence="6 11" id="KW-0546">Nucleotide metabolism</keyword>
<reference evidence="15 16" key="1">
    <citation type="submission" date="2018-03" db="EMBL/GenBank/DDBJ databases">
        <title>Genomic Encyclopedia of Archaeal and Bacterial Type Strains, Phase II (KMG-II): from individual species to whole genera.</title>
        <authorList>
            <person name="Goeker M."/>
        </authorList>
    </citation>
    <scope>NUCLEOTIDE SEQUENCE [LARGE SCALE GENOMIC DNA]</scope>
    <source>
        <strain evidence="15 16">DSM 27267</strain>
    </source>
</reference>
<keyword evidence="3 11" id="KW-0547">Nucleotide-binding</keyword>
<dbReference type="PANTHER" id="PTHR34699:SF2">
    <property type="entry name" value="NON-CANONICAL PURINE NTP PHOSPHATASE_PRRC1 DOMAIN-CONTAINING PROTEIN"/>
    <property type="match status" value="1"/>
</dbReference>
<dbReference type="RefSeq" id="WP_211297752.1">
    <property type="nucleotide sequence ID" value="NZ_BLAU01000001.1"/>
</dbReference>
<comment type="function">
    <text evidence="11">Phosphatase that hydrolyzes non-canonical purine nucleotides such as XTP and ITP to their respective diphosphate derivatives. Probably excludes non-canonical purines from DNA/RNA precursor pool, thus preventing their incorporation into DNA/RNA and avoiding chromosomal lesions.</text>
</comment>
<name>A0A2P8CII3_9BACT</name>
<dbReference type="NCBIfam" id="NF003459">
    <property type="entry name" value="PRK05074.1"/>
    <property type="match status" value="1"/>
</dbReference>
<evidence type="ECO:0000259" key="13">
    <source>
        <dbReference type="Pfam" id="PF01931"/>
    </source>
</evidence>
<dbReference type="InterPro" id="IPR026533">
    <property type="entry name" value="NTPase/PRRC1"/>
</dbReference>
<dbReference type="GO" id="GO:0000166">
    <property type="term" value="F:nucleotide binding"/>
    <property type="evidence" value="ECO:0007669"/>
    <property type="project" value="UniProtKB-KW"/>
</dbReference>
<dbReference type="PANTHER" id="PTHR34699">
    <property type="match status" value="1"/>
</dbReference>
<dbReference type="HAMAP" id="MF_00648">
    <property type="entry name" value="Non_canon_purine_NTPase_YjjX"/>
    <property type="match status" value="1"/>
</dbReference>
<dbReference type="Proteomes" id="UP000240621">
    <property type="component" value="Unassembled WGS sequence"/>
</dbReference>
<evidence type="ECO:0000313" key="15">
    <source>
        <dbReference type="EMBL" id="PSK84753.1"/>
    </source>
</evidence>
<dbReference type="GO" id="GO:0009117">
    <property type="term" value="P:nucleotide metabolic process"/>
    <property type="evidence" value="ECO:0007669"/>
    <property type="project" value="UniProtKB-KW"/>
</dbReference>
<dbReference type="EMBL" id="PYGC01000002">
    <property type="protein sequence ID" value="PSK84753.1"/>
    <property type="molecule type" value="Genomic_DNA"/>
</dbReference>
<evidence type="ECO:0000256" key="3">
    <source>
        <dbReference type="ARBA" id="ARBA00022741"/>
    </source>
</evidence>
<comment type="caution">
    <text evidence="11">Lacks conserved residue(s) required for the propagation of feature annotation.</text>
</comment>
<dbReference type="InterPro" id="IPR002786">
    <property type="entry name" value="Non_canon_purine_NTPase"/>
</dbReference>
<dbReference type="EC" id="3.6.1.73" evidence="11"/>
<keyword evidence="17" id="KW-1185">Reference proteome</keyword>
<comment type="cofactor">
    <cofactor evidence="1">
        <name>Mn(2+)</name>
        <dbReference type="ChEBI" id="CHEBI:29035"/>
    </cofactor>
</comment>
<dbReference type="InterPro" id="IPR029001">
    <property type="entry name" value="ITPase-like_fam"/>
</dbReference>
<keyword evidence="5 11" id="KW-0460">Magnesium</keyword>
<evidence type="ECO:0000256" key="10">
    <source>
        <dbReference type="ARBA" id="ARBA00060855"/>
    </source>
</evidence>
<dbReference type="GO" id="GO:0046872">
    <property type="term" value="F:metal ion binding"/>
    <property type="evidence" value="ECO:0007669"/>
    <property type="project" value="UniProtKB-KW"/>
</dbReference>
<feature type="domain" description="Non-canonical purine NTP phosphatase/PRRC1" evidence="13">
    <location>
        <begin position="9"/>
        <end position="172"/>
    </location>
</feature>
<evidence type="ECO:0000313" key="16">
    <source>
        <dbReference type="Proteomes" id="UP000240621"/>
    </source>
</evidence>
<evidence type="ECO:0000256" key="8">
    <source>
        <dbReference type="ARBA" id="ARBA00048174"/>
    </source>
</evidence>
<comment type="subunit">
    <text evidence="11">Homodimer.</text>
</comment>
<dbReference type="EMBL" id="BLAU01000001">
    <property type="protein sequence ID" value="GET20918.1"/>
    <property type="molecule type" value="Genomic_DNA"/>
</dbReference>
<gene>
    <name evidence="15" type="ORF">CLV93_102544</name>
    <name evidence="14" type="ORF">JCM18694_11640</name>
</gene>
<organism evidence="15 16">
    <name type="scientific">Prolixibacter denitrificans</name>
    <dbReference type="NCBI Taxonomy" id="1541063"/>
    <lineage>
        <taxon>Bacteria</taxon>
        <taxon>Pseudomonadati</taxon>
        <taxon>Bacteroidota</taxon>
        <taxon>Bacteroidia</taxon>
        <taxon>Marinilabiliales</taxon>
        <taxon>Prolixibacteraceae</taxon>
        <taxon>Prolixibacter</taxon>
    </lineage>
</organism>
<reference evidence="14 17" key="2">
    <citation type="submission" date="2019-10" db="EMBL/GenBank/DDBJ databases">
        <title>Prolixibacter strains distinguished by the presence of nitrate reductase genes were adept at nitrate-dependent anaerobic corrosion of metallic iron and carbon steel.</title>
        <authorList>
            <person name="Iino T."/>
            <person name="Shono N."/>
            <person name="Ito K."/>
            <person name="Nakamura R."/>
            <person name="Sueoka K."/>
            <person name="Harayama S."/>
            <person name="Ohkuma M."/>
        </authorList>
    </citation>
    <scope>NUCLEOTIDE SEQUENCE [LARGE SCALE GENOMIC DNA]</scope>
    <source>
        <strain evidence="14 17">MIC1-1</strain>
    </source>
</reference>
<dbReference type="NCBIfam" id="TIGR00258">
    <property type="entry name" value="inosine/xanthosine triphosphatase"/>
    <property type="match status" value="1"/>
</dbReference>
<evidence type="ECO:0000256" key="6">
    <source>
        <dbReference type="ARBA" id="ARBA00023080"/>
    </source>
</evidence>
<comment type="caution">
    <text evidence="15">The sequence shown here is derived from an EMBL/GenBank/DDBJ whole genome shotgun (WGS) entry which is preliminary data.</text>
</comment>
<evidence type="ECO:0000256" key="2">
    <source>
        <dbReference type="ARBA" id="ARBA00022723"/>
    </source>
</evidence>
<dbReference type="Pfam" id="PF01931">
    <property type="entry name" value="NTPase_I-T"/>
    <property type="match status" value="1"/>
</dbReference>
<dbReference type="GO" id="GO:0006772">
    <property type="term" value="P:thiamine metabolic process"/>
    <property type="evidence" value="ECO:0007669"/>
    <property type="project" value="TreeGrafter"/>
</dbReference>
<evidence type="ECO:0000256" key="7">
    <source>
        <dbReference type="ARBA" id="ARBA00023211"/>
    </source>
</evidence>
<evidence type="ECO:0000313" key="14">
    <source>
        <dbReference type="EMBL" id="GET20918.1"/>
    </source>
</evidence>
<feature type="region of interest" description="Disordered" evidence="12">
    <location>
        <begin position="40"/>
        <end position="60"/>
    </location>
</feature>
<dbReference type="GO" id="GO:0103023">
    <property type="term" value="F:ITPase activity"/>
    <property type="evidence" value="ECO:0007669"/>
    <property type="project" value="UniProtKB-EC"/>
</dbReference>